<feature type="compositionally biased region" description="Basic and acidic residues" evidence="7">
    <location>
        <begin position="74"/>
        <end position="83"/>
    </location>
</feature>
<keyword evidence="5" id="KW-0862">Zinc</keyword>
<evidence type="ECO:0000313" key="9">
    <source>
        <dbReference type="Proteomes" id="UP000297716"/>
    </source>
</evidence>
<dbReference type="GO" id="GO:0000785">
    <property type="term" value="C:chromatin"/>
    <property type="evidence" value="ECO:0007669"/>
    <property type="project" value="TreeGrafter"/>
</dbReference>
<evidence type="ECO:0000256" key="3">
    <source>
        <dbReference type="ARBA" id="ARBA00022737"/>
    </source>
</evidence>
<keyword evidence="6" id="KW-0539">Nucleus</keyword>
<accession>A0A4Z0Z0U0</accession>
<proteinExistence type="predicted"/>
<evidence type="ECO:0000256" key="6">
    <source>
        <dbReference type="ARBA" id="ARBA00023242"/>
    </source>
</evidence>
<organism evidence="8 9">
    <name type="scientific">Xylaria hypoxylon</name>
    <dbReference type="NCBI Taxonomy" id="37992"/>
    <lineage>
        <taxon>Eukaryota</taxon>
        <taxon>Fungi</taxon>
        <taxon>Dikarya</taxon>
        <taxon>Ascomycota</taxon>
        <taxon>Pezizomycotina</taxon>
        <taxon>Sordariomycetes</taxon>
        <taxon>Xylariomycetidae</taxon>
        <taxon>Xylariales</taxon>
        <taxon>Xylariaceae</taxon>
        <taxon>Xylaria</taxon>
    </lineage>
</organism>
<evidence type="ECO:0000313" key="8">
    <source>
        <dbReference type="EMBL" id="TGJ85341.1"/>
    </source>
</evidence>
<dbReference type="STRING" id="37992.A0A4Z0Z0U0"/>
<dbReference type="AlphaFoldDB" id="A0A4Z0Z0U0"/>
<evidence type="ECO:0000256" key="4">
    <source>
        <dbReference type="ARBA" id="ARBA00022771"/>
    </source>
</evidence>
<dbReference type="OrthoDB" id="654211at2759"/>
<dbReference type="Proteomes" id="UP000297716">
    <property type="component" value="Unassembled WGS sequence"/>
</dbReference>
<dbReference type="InterPro" id="IPR051059">
    <property type="entry name" value="VerF-like"/>
</dbReference>
<sequence length="271" mass="30588">MPYDPNDLYVDDFNIFWDRAFMPQPDALFGLNVPVFGAEPQPAPEATTKVTSFSQFSSGLPSLDLVEDTSGSRQEGHSEDTRNQHQTAQDNEHTDSAPWSISSLAFEKLCEEIQDYASVLPDECQIPTNNDLSRGLETYLKCTQKYLPFIHVATFVAEERDVELALVMAALGLLYRFEHSKAYKLYFMARAIWTEKARREHLRLASNVICNLDDRVQSKPDKLRKIQTLILLVNFASWGNTRNRPDALSMAGELTSKYLGSVHFSLGLATS</sequence>
<keyword evidence="4" id="KW-0863">Zinc-finger</keyword>
<evidence type="ECO:0000256" key="7">
    <source>
        <dbReference type="SAM" id="MobiDB-lite"/>
    </source>
</evidence>
<comment type="caution">
    <text evidence="8">The sequence shown here is derived from an EMBL/GenBank/DDBJ whole genome shotgun (WGS) entry which is preliminary data.</text>
</comment>
<evidence type="ECO:0000256" key="1">
    <source>
        <dbReference type="ARBA" id="ARBA00004123"/>
    </source>
</evidence>
<name>A0A4Z0Z0U0_9PEZI</name>
<evidence type="ECO:0008006" key="10">
    <source>
        <dbReference type="Google" id="ProtNLM"/>
    </source>
</evidence>
<comment type="subcellular location">
    <subcellularLocation>
        <location evidence="1">Nucleus</location>
    </subcellularLocation>
</comment>
<keyword evidence="3" id="KW-0677">Repeat</keyword>
<dbReference type="GO" id="GO:0005634">
    <property type="term" value="C:nucleus"/>
    <property type="evidence" value="ECO:0007669"/>
    <property type="project" value="UniProtKB-SubCell"/>
</dbReference>
<evidence type="ECO:0000256" key="5">
    <source>
        <dbReference type="ARBA" id="ARBA00022833"/>
    </source>
</evidence>
<evidence type="ECO:0000256" key="2">
    <source>
        <dbReference type="ARBA" id="ARBA00022723"/>
    </source>
</evidence>
<dbReference type="GO" id="GO:0000978">
    <property type="term" value="F:RNA polymerase II cis-regulatory region sequence-specific DNA binding"/>
    <property type="evidence" value="ECO:0007669"/>
    <property type="project" value="InterPro"/>
</dbReference>
<keyword evidence="9" id="KW-1185">Reference proteome</keyword>
<dbReference type="PANTHER" id="PTHR40626">
    <property type="entry name" value="MIP31509P"/>
    <property type="match status" value="1"/>
</dbReference>
<dbReference type="PANTHER" id="PTHR40626:SF10">
    <property type="entry name" value="C2H2-TYPE DOMAIN-CONTAINING PROTEIN"/>
    <property type="match status" value="1"/>
</dbReference>
<keyword evidence="2" id="KW-0479">Metal-binding</keyword>
<reference evidence="8 9" key="1">
    <citation type="submission" date="2019-03" db="EMBL/GenBank/DDBJ databases">
        <title>Draft genome sequence of Xylaria hypoxylon DSM 108379, a ubiquitous saprotrophic-parasitic fungi on hardwood.</title>
        <authorList>
            <person name="Buettner E."/>
            <person name="Leonhardt S."/>
            <person name="Gebauer A.M."/>
            <person name="Liers C."/>
            <person name="Hofrichter M."/>
            <person name="Kellner H."/>
        </authorList>
    </citation>
    <scope>NUCLEOTIDE SEQUENCE [LARGE SCALE GENOMIC DNA]</scope>
    <source>
        <strain evidence="8 9">DSM 108379</strain>
    </source>
</reference>
<protein>
    <recommendedName>
        <fullName evidence="10">Transcription factor domain-containing protein</fullName>
    </recommendedName>
</protein>
<dbReference type="EMBL" id="SKBN01000047">
    <property type="protein sequence ID" value="TGJ85341.1"/>
    <property type="molecule type" value="Genomic_DNA"/>
</dbReference>
<dbReference type="GO" id="GO:0000981">
    <property type="term" value="F:DNA-binding transcription factor activity, RNA polymerase II-specific"/>
    <property type="evidence" value="ECO:0007669"/>
    <property type="project" value="InterPro"/>
</dbReference>
<gene>
    <name evidence="8" type="ORF">E0Z10_g3412</name>
</gene>
<dbReference type="GO" id="GO:0008270">
    <property type="term" value="F:zinc ion binding"/>
    <property type="evidence" value="ECO:0007669"/>
    <property type="project" value="UniProtKB-KW"/>
</dbReference>
<feature type="region of interest" description="Disordered" evidence="7">
    <location>
        <begin position="64"/>
        <end position="96"/>
    </location>
</feature>